<evidence type="ECO:0000313" key="4">
    <source>
        <dbReference type="EMBL" id="GME67920.1"/>
    </source>
</evidence>
<dbReference type="GO" id="GO:0031966">
    <property type="term" value="C:mitochondrial membrane"/>
    <property type="evidence" value="ECO:0007669"/>
    <property type="project" value="UniProtKB-SubCell"/>
</dbReference>
<dbReference type="AlphaFoldDB" id="A0A9W6WEV2"/>
<dbReference type="EMBL" id="BSXN01000283">
    <property type="protein sequence ID" value="GME67920.1"/>
    <property type="molecule type" value="Genomic_DNA"/>
</dbReference>
<organism evidence="4 5">
    <name type="scientific">Candida boidinii</name>
    <name type="common">Yeast</name>
    <dbReference type="NCBI Taxonomy" id="5477"/>
    <lineage>
        <taxon>Eukaryota</taxon>
        <taxon>Fungi</taxon>
        <taxon>Dikarya</taxon>
        <taxon>Ascomycota</taxon>
        <taxon>Saccharomycotina</taxon>
        <taxon>Pichiomycetes</taxon>
        <taxon>Pichiales</taxon>
        <taxon>Pichiaceae</taxon>
        <taxon>Ogataea</taxon>
        <taxon>Ogataea/Candida clade</taxon>
    </lineage>
</organism>
<protein>
    <submittedName>
        <fullName evidence="4">Unnamed protein product</fullName>
    </submittedName>
</protein>
<dbReference type="PANTHER" id="PTHR28074:SF1">
    <property type="entry name" value="ATP SYNTHASE SUBUNIT K, MITOCHONDRIAL"/>
    <property type="match status" value="1"/>
</dbReference>
<evidence type="ECO:0000313" key="5">
    <source>
        <dbReference type="Proteomes" id="UP001165120"/>
    </source>
</evidence>
<accession>A0A9W6WEV2</accession>
<sequence>MGAAYNIFGKSVQPHWLAIGTIASVVGGIVGPKLFAAPADATATTAAPVETKPADGEFDVEKSIKYVTNL</sequence>
<evidence type="ECO:0000256" key="2">
    <source>
        <dbReference type="ARBA" id="ARBA00023128"/>
    </source>
</evidence>
<comment type="subcellular location">
    <subcellularLocation>
        <location evidence="1">Mitochondrion membrane</location>
    </subcellularLocation>
</comment>
<proteinExistence type="predicted"/>
<dbReference type="Pfam" id="PF11022">
    <property type="entry name" value="ATP19"/>
    <property type="match status" value="1"/>
</dbReference>
<gene>
    <name evidence="4" type="ORF">Cboi02_000126400</name>
</gene>
<keyword evidence="2" id="KW-0496">Mitochondrion</keyword>
<reference evidence="4" key="1">
    <citation type="submission" date="2023-04" db="EMBL/GenBank/DDBJ databases">
        <title>Candida boidinii NBRC 10035.</title>
        <authorList>
            <person name="Ichikawa N."/>
            <person name="Sato H."/>
            <person name="Tonouchi N."/>
        </authorList>
    </citation>
    <scope>NUCLEOTIDE SEQUENCE</scope>
    <source>
        <strain evidence="4">NBRC 10035</strain>
    </source>
</reference>
<keyword evidence="5" id="KW-1185">Reference proteome</keyword>
<dbReference type="InterPro" id="IPR021278">
    <property type="entry name" value="ATP19"/>
</dbReference>
<dbReference type="GO" id="GO:0015986">
    <property type="term" value="P:proton motive force-driven ATP synthesis"/>
    <property type="evidence" value="ECO:0007669"/>
    <property type="project" value="TreeGrafter"/>
</dbReference>
<comment type="caution">
    <text evidence="4">The sequence shown here is derived from an EMBL/GenBank/DDBJ whole genome shotgun (WGS) entry which is preliminary data.</text>
</comment>
<keyword evidence="3" id="KW-0472">Membrane</keyword>
<evidence type="ECO:0000256" key="1">
    <source>
        <dbReference type="ARBA" id="ARBA00004325"/>
    </source>
</evidence>
<dbReference type="Proteomes" id="UP001165120">
    <property type="component" value="Unassembled WGS sequence"/>
</dbReference>
<dbReference type="PANTHER" id="PTHR28074">
    <property type="entry name" value="ATP SYNTHASE SUBUNIT K, MITOCHONDRIAL"/>
    <property type="match status" value="1"/>
</dbReference>
<name>A0A9W6WEV2_CANBO</name>
<evidence type="ECO:0000256" key="3">
    <source>
        <dbReference type="ARBA" id="ARBA00023136"/>
    </source>
</evidence>